<evidence type="ECO:0000256" key="1">
    <source>
        <dbReference type="SAM" id="Phobius"/>
    </source>
</evidence>
<keyword evidence="1" id="KW-1133">Transmembrane helix</keyword>
<proteinExistence type="predicted"/>
<feature type="domain" description="GYF" evidence="2">
    <location>
        <begin position="3"/>
        <end position="50"/>
    </location>
</feature>
<feature type="transmembrane region" description="Helical" evidence="1">
    <location>
        <begin position="317"/>
        <end position="342"/>
    </location>
</feature>
<dbReference type="STRING" id="1184151.AW736_19845"/>
<gene>
    <name evidence="3" type="ORF">AW736_19845</name>
</gene>
<accession>A0A178IFP8</accession>
<dbReference type="Proteomes" id="UP000078486">
    <property type="component" value="Unassembled WGS sequence"/>
</dbReference>
<dbReference type="EMBL" id="LRRQ01000153">
    <property type="protein sequence ID" value="OAM87919.1"/>
    <property type="molecule type" value="Genomic_DNA"/>
</dbReference>
<keyword evidence="4" id="KW-1185">Reference proteome</keyword>
<organism evidence="3 4">
    <name type="scientific">Termitidicoccus mucosus</name>
    <dbReference type="NCBI Taxonomy" id="1184151"/>
    <lineage>
        <taxon>Bacteria</taxon>
        <taxon>Pseudomonadati</taxon>
        <taxon>Verrucomicrobiota</taxon>
        <taxon>Opitutia</taxon>
        <taxon>Opitutales</taxon>
        <taxon>Opitutaceae</taxon>
        <taxon>Termitidicoccus</taxon>
    </lineage>
</organism>
<feature type="transmembrane region" description="Helical" evidence="1">
    <location>
        <begin position="120"/>
        <end position="138"/>
    </location>
</feature>
<sequence length="357" mass="36641">MKYYYADSSNQTAGPVSLDQIRLLAGSGQIPADPMVVPEGGKEWRPLSTLASIAPVPPPPAGSTPPMPNGAAPGKPATPLKLNATLLGDLVAKALAAVTKILNPERINCWLKAARDYGQYAVLAGTALTLVYALYAAIRTNEFRLFGVGVGVVLALTVGQFVAGRFLGAGDKLIANTPSRLSSGAFLECVGLLALLFAAGTLLAGIAACVAARSLIPLVPALVIAALWGVKGGIALHPRMVGVEQEGGGSAGEEAVGLLLFFLKAGLKIVPLAFALLAAAGCVVTLLAFFMRGGVVNSMIPSGLQIVLVPGMEGPSLLLSACLIPLAAYFLFLLACLTLDVIRAILAIPGKLDSLRK</sequence>
<comment type="caution">
    <text evidence="3">The sequence shown here is derived from an EMBL/GenBank/DDBJ whole genome shotgun (WGS) entry which is preliminary data.</text>
</comment>
<evidence type="ECO:0000313" key="4">
    <source>
        <dbReference type="Proteomes" id="UP000078486"/>
    </source>
</evidence>
<name>A0A178IFP8_9BACT</name>
<protein>
    <recommendedName>
        <fullName evidence="2">GYF domain-containing protein</fullName>
    </recommendedName>
</protein>
<keyword evidence="1" id="KW-0812">Transmembrane</keyword>
<dbReference type="OrthoDB" id="207035at2"/>
<dbReference type="RefSeq" id="WP_068772060.1">
    <property type="nucleotide sequence ID" value="NZ_CP109796.1"/>
</dbReference>
<evidence type="ECO:0000313" key="3">
    <source>
        <dbReference type="EMBL" id="OAM87919.1"/>
    </source>
</evidence>
<dbReference type="InterPro" id="IPR025640">
    <property type="entry name" value="GYF_2"/>
</dbReference>
<keyword evidence="1" id="KW-0472">Membrane</keyword>
<evidence type="ECO:0000259" key="2">
    <source>
        <dbReference type="Pfam" id="PF14237"/>
    </source>
</evidence>
<dbReference type="AlphaFoldDB" id="A0A178IFP8"/>
<feature type="transmembrane region" description="Helical" evidence="1">
    <location>
        <begin position="185"/>
        <end position="208"/>
    </location>
</feature>
<feature type="transmembrane region" description="Helical" evidence="1">
    <location>
        <begin position="269"/>
        <end position="291"/>
    </location>
</feature>
<feature type="transmembrane region" description="Helical" evidence="1">
    <location>
        <begin position="144"/>
        <end position="164"/>
    </location>
</feature>
<reference evidence="3 4" key="1">
    <citation type="submission" date="2016-01" db="EMBL/GenBank/DDBJ databases">
        <title>High potential of lignocellulose degradation of a new Verrucomicrobia species.</title>
        <authorList>
            <person name="Wang Y."/>
            <person name="Shi Y."/>
            <person name="Qiu Z."/>
            <person name="Liu S."/>
            <person name="Yang H."/>
        </authorList>
    </citation>
    <scope>NUCLEOTIDE SEQUENCE [LARGE SCALE GENOMIC DNA]</scope>
    <source>
        <strain evidence="3 4">TSB47</strain>
    </source>
</reference>
<dbReference type="Pfam" id="PF14237">
    <property type="entry name" value="GYF_2"/>
    <property type="match status" value="1"/>
</dbReference>